<gene>
    <name evidence="4" type="ORF">DCO56_08740</name>
</gene>
<dbReference type="Pfam" id="PF16344">
    <property type="entry name" value="FecR_C"/>
    <property type="match status" value="1"/>
</dbReference>
<feature type="domain" description="FecR protein" evidence="2">
    <location>
        <begin position="188"/>
        <end position="289"/>
    </location>
</feature>
<dbReference type="GO" id="GO:0016989">
    <property type="term" value="F:sigma factor antagonist activity"/>
    <property type="evidence" value="ECO:0007669"/>
    <property type="project" value="TreeGrafter"/>
</dbReference>
<dbReference type="InterPro" id="IPR006860">
    <property type="entry name" value="FecR"/>
</dbReference>
<dbReference type="InterPro" id="IPR012373">
    <property type="entry name" value="Ferrdict_sens_TM"/>
</dbReference>
<feature type="transmembrane region" description="Helical" evidence="1">
    <location>
        <begin position="90"/>
        <end position="111"/>
    </location>
</feature>
<evidence type="ECO:0000256" key="1">
    <source>
        <dbReference type="SAM" id="Phobius"/>
    </source>
</evidence>
<protein>
    <submittedName>
        <fullName evidence="4">Anti-sigma factor</fullName>
    </submittedName>
</protein>
<keyword evidence="5" id="KW-1185">Reference proteome</keyword>
<feature type="domain" description="Protein FecR C-terminal" evidence="3">
    <location>
        <begin position="330"/>
        <end position="398"/>
    </location>
</feature>
<dbReference type="Pfam" id="PF04773">
    <property type="entry name" value="FecR"/>
    <property type="match status" value="1"/>
</dbReference>
<dbReference type="Gene3D" id="2.60.120.1440">
    <property type="match status" value="1"/>
</dbReference>
<dbReference type="PANTHER" id="PTHR30273">
    <property type="entry name" value="PERIPLASMIC SIGNAL SENSOR AND SIGMA FACTOR ACTIVATOR FECR-RELATED"/>
    <property type="match status" value="1"/>
</dbReference>
<dbReference type="InterPro" id="IPR032508">
    <property type="entry name" value="FecR_C"/>
</dbReference>
<dbReference type="Proteomes" id="UP000250831">
    <property type="component" value="Unassembled WGS sequence"/>
</dbReference>
<keyword evidence="1" id="KW-1133">Transmembrane helix</keyword>
<dbReference type="Gene3D" id="3.55.50.30">
    <property type="match status" value="1"/>
</dbReference>
<accession>A0A363NW54</accession>
<proteinExistence type="predicted"/>
<sequence length="400" mass="44721">MNVNQRQRKLIKKYLLGDITDQERQEVILLISDPGNKNLFDDVMDELIPDLLPEKNTEQDELNDKLLAFKTRYAIPMSEQEIRTGFPKKWGPYIAAAAVLIMVSFGLLFHLDNGSENQKKLAQKGHQIVPGSDKALLTLADGSTIALSDAKSGKLADQFGVHVEKTAAGEIVYHSESQAAVRSLAFNKVSTPKGGQYRIILPDGSKAWLNAASSLSYPTRFDQRERRVKMTGEVYFEVAKLKRPHSHEALPFVVETDKQMIQVLGTQFNINAYQDEPTIRTTLVEGSVRVTSSLNGASVLLKPGQESLLSDKLSVHTADIQQQLAWKNGEFVFKGEDLDKMLKQLARWYDLEINCPSQYSKIKFTGIISRSIPLSSIVDMIESTKEVKIKIAGRRLTVSD</sequence>
<reference evidence="4 5" key="1">
    <citation type="submission" date="2018-04" db="EMBL/GenBank/DDBJ databases">
        <title>Sphingobacterium sp. M46 Genome.</title>
        <authorList>
            <person name="Cheng J."/>
            <person name="Li Y."/>
        </authorList>
    </citation>
    <scope>NUCLEOTIDE SEQUENCE [LARGE SCALE GENOMIC DNA]</scope>
    <source>
        <strain evidence="4 5">M46</strain>
    </source>
</reference>
<evidence type="ECO:0000313" key="5">
    <source>
        <dbReference type="Proteomes" id="UP000250831"/>
    </source>
</evidence>
<comment type="caution">
    <text evidence="4">The sequence shown here is derived from an EMBL/GenBank/DDBJ whole genome shotgun (WGS) entry which is preliminary data.</text>
</comment>
<keyword evidence="1" id="KW-0472">Membrane</keyword>
<evidence type="ECO:0000313" key="4">
    <source>
        <dbReference type="EMBL" id="PUV25019.1"/>
    </source>
</evidence>
<evidence type="ECO:0000259" key="2">
    <source>
        <dbReference type="Pfam" id="PF04773"/>
    </source>
</evidence>
<dbReference type="OrthoDB" id="1099963at2"/>
<name>A0A363NW54_9SPHI</name>
<dbReference type="EMBL" id="QCXX01000002">
    <property type="protein sequence ID" value="PUV25019.1"/>
    <property type="molecule type" value="Genomic_DNA"/>
</dbReference>
<organism evidence="4 5">
    <name type="scientific">Sphingobacterium athyrii</name>
    <dbReference type="NCBI Taxonomy" id="2152717"/>
    <lineage>
        <taxon>Bacteria</taxon>
        <taxon>Pseudomonadati</taxon>
        <taxon>Bacteroidota</taxon>
        <taxon>Sphingobacteriia</taxon>
        <taxon>Sphingobacteriales</taxon>
        <taxon>Sphingobacteriaceae</taxon>
        <taxon>Sphingobacterium</taxon>
    </lineage>
</organism>
<evidence type="ECO:0000259" key="3">
    <source>
        <dbReference type="Pfam" id="PF16344"/>
    </source>
</evidence>
<dbReference type="RefSeq" id="WP_108633351.1">
    <property type="nucleotide sequence ID" value="NZ_QCXX01000002.1"/>
</dbReference>
<dbReference type="AlphaFoldDB" id="A0A363NW54"/>
<keyword evidence="1" id="KW-0812">Transmembrane</keyword>
<dbReference type="PANTHER" id="PTHR30273:SF2">
    <property type="entry name" value="PROTEIN FECR"/>
    <property type="match status" value="1"/>
</dbReference>